<dbReference type="GeneTree" id="ENSGT00950000185066"/>
<dbReference type="Proteomes" id="UP000694520">
    <property type="component" value="Chromosome 26"/>
</dbReference>
<reference evidence="2" key="3">
    <citation type="submission" date="2025-09" db="UniProtKB">
        <authorList>
            <consortium name="Ensembl"/>
        </authorList>
    </citation>
    <scope>IDENTIFICATION</scope>
</reference>
<reference evidence="2" key="1">
    <citation type="submission" date="2019-05" db="EMBL/GenBank/DDBJ databases">
        <authorList>
            <person name="Zhang S."/>
            <person name="Liu J."/>
        </authorList>
    </citation>
    <scope>NUCLEOTIDE SEQUENCE [LARGE SCALE GENOMIC DNA]</scope>
</reference>
<organism evidence="2 3">
    <name type="scientific">Bos mutus grunniens</name>
    <name type="common">Wild yak</name>
    <name type="synonym">Bos grunniens</name>
    <dbReference type="NCBI Taxonomy" id="30521"/>
    <lineage>
        <taxon>Eukaryota</taxon>
        <taxon>Metazoa</taxon>
        <taxon>Chordata</taxon>
        <taxon>Craniata</taxon>
        <taxon>Vertebrata</taxon>
        <taxon>Euteleostomi</taxon>
        <taxon>Mammalia</taxon>
        <taxon>Eutheria</taxon>
        <taxon>Laurasiatheria</taxon>
        <taxon>Artiodactyla</taxon>
        <taxon>Ruminantia</taxon>
        <taxon>Pecora</taxon>
        <taxon>Bovidae</taxon>
        <taxon>Bovinae</taxon>
        <taxon>Bos</taxon>
    </lineage>
</organism>
<dbReference type="AlphaFoldDB" id="A0A8B9YXV4"/>
<protein>
    <submittedName>
        <fullName evidence="2">Uncharacterized protein</fullName>
    </submittedName>
</protein>
<evidence type="ECO:0000313" key="3">
    <source>
        <dbReference type="Proteomes" id="UP000694520"/>
    </source>
</evidence>
<feature type="region of interest" description="Disordered" evidence="1">
    <location>
        <begin position="54"/>
        <end position="96"/>
    </location>
</feature>
<name>A0A8B9YXV4_BOSMU</name>
<reference evidence="2" key="2">
    <citation type="submission" date="2025-08" db="UniProtKB">
        <authorList>
            <consortium name="Ensembl"/>
        </authorList>
    </citation>
    <scope>IDENTIFICATION</scope>
</reference>
<evidence type="ECO:0000256" key="1">
    <source>
        <dbReference type="SAM" id="MobiDB-lite"/>
    </source>
</evidence>
<dbReference type="Ensembl" id="ENSBGRT00000046526.1">
    <property type="protein sequence ID" value="ENSBGRP00000040122.1"/>
    <property type="gene ID" value="ENSBGRG00000025168.1"/>
</dbReference>
<sequence length="145" mass="14156">MLRFFPTLATTAGGRGHFLGGPMPSPAVARASASAPTAGSPAPEVNVARVSVSGPTWTSRCGPAETSGARWSPKADKAAGPSEGATPDKAVGSRKGVIDDTPAAAPVAMAPVPAPASAPSLVITVPNARPSTASVKGPSADPTAH</sequence>
<keyword evidence="3" id="KW-1185">Reference proteome</keyword>
<accession>A0A8B9YXV4</accession>
<proteinExistence type="predicted"/>
<evidence type="ECO:0000313" key="2">
    <source>
        <dbReference type="Ensembl" id="ENSBGRP00000040122.1"/>
    </source>
</evidence>